<dbReference type="AlphaFoldDB" id="A0ABD3M160"/>
<evidence type="ECO:0000313" key="2">
    <source>
        <dbReference type="EMBL" id="KAL3757775.1"/>
    </source>
</evidence>
<dbReference type="GO" id="GO:0051536">
    <property type="term" value="F:iron-sulfur cluster binding"/>
    <property type="evidence" value="ECO:0007669"/>
    <property type="project" value="UniProtKB-KW"/>
</dbReference>
<dbReference type="InterPro" id="IPR001041">
    <property type="entry name" value="2Fe-2S_ferredoxin-type"/>
</dbReference>
<gene>
    <name evidence="2" type="ORF">ACHAWU_000416</name>
</gene>
<dbReference type="SUPFAM" id="SSF50156">
    <property type="entry name" value="PDZ domain-like"/>
    <property type="match status" value="1"/>
</dbReference>
<comment type="caution">
    <text evidence="2">The sequence shown here is derived from an EMBL/GenBank/DDBJ whole genome shotgun (WGS) entry which is preliminary data.</text>
</comment>
<dbReference type="PROSITE" id="PS00197">
    <property type="entry name" value="2FE2S_FER_1"/>
    <property type="match status" value="1"/>
</dbReference>
<evidence type="ECO:0000256" key="1">
    <source>
        <dbReference type="ARBA" id="ARBA00023014"/>
    </source>
</evidence>
<dbReference type="InterPro" id="IPR036010">
    <property type="entry name" value="2Fe-2S_ferredoxin-like_sf"/>
</dbReference>
<keyword evidence="1" id="KW-0479">Metal-binding</keyword>
<keyword evidence="1" id="KW-0411">Iron-sulfur</keyword>
<dbReference type="Gene3D" id="2.30.42.10">
    <property type="match status" value="1"/>
</dbReference>
<keyword evidence="1" id="KW-0408">Iron</keyword>
<dbReference type="InterPro" id="IPR006058">
    <property type="entry name" value="2Fe2S_fd_BS"/>
</dbReference>
<protein>
    <recommendedName>
        <fullName evidence="4">2Fe-2S ferredoxin-type domain-containing protein</fullName>
    </recommendedName>
</protein>
<accession>A0ABD3M160</accession>
<sequence length="310" mass="33951">MKPWYHTRSLCLTCVYYLYINQREGLAFIASPIRPRKANHSPNDGASTSTSCSTCHRRPTLLLSLDSSSSSSSTTLNQSSIEPRTLHEVTIELPLGIILEEIDSSSPDPDATTPPGVSIIGINNNGNAANYNSNIFSKLKSTPENYNNIISSCRNDCICIRDKIMSINGIPCHDKSFDDVISLISSSGSTVGSSNNNQITIGLGRLEKSIIVNYHNGITISAKPGESYGFLAAKCGIDTIEYQCRSGNCGTCMRWLEFPDKTIGADDNAVEETNSNMKGGRNIYQRTIMHCVGKVPRGYDWLHVLEEGRQ</sequence>
<dbReference type="SUPFAM" id="SSF54292">
    <property type="entry name" value="2Fe-2S ferredoxin-like"/>
    <property type="match status" value="1"/>
</dbReference>
<reference evidence="2 3" key="1">
    <citation type="submission" date="2024-10" db="EMBL/GenBank/DDBJ databases">
        <title>Updated reference genomes for cyclostephanoid diatoms.</title>
        <authorList>
            <person name="Roberts W.R."/>
            <person name="Alverson A.J."/>
        </authorList>
    </citation>
    <scope>NUCLEOTIDE SEQUENCE [LARGE SCALE GENOMIC DNA]</scope>
    <source>
        <strain evidence="2 3">AJA232-27</strain>
    </source>
</reference>
<dbReference type="CDD" id="cd00207">
    <property type="entry name" value="fer2"/>
    <property type="match status" value="1"/>
</dbReference>
<name>A0ABD3M160_9STRA</name>
<dbReference type="Proteomes" id="UP001530293">
    <property type="component" value="Unassembled WGS sequence"/>
</dbReference>
<proteinExistence type="predicted"/>
<dbReference type="EMBL" id="JALLBG020000254">
    <property type="protein sequence ID" value="KAL3757775.1"/>
    <property type="molecule type" value="Genomic_DNA"/>
</dbReference>
<evidence type="ECO:0008006" key="4">
    <source>
        <dbReference type="Google" id="ProtNLM"/>
    </source>
</evidence>
<keyword evidence="3" id="KW-1185">Reference proteome</keyword>
<organism evidence="2 3">
    <name type="scientific">Discostella pseudostelligera</name>
    <dbReference type="NCBI Taxonomy" id="259834"/>
    <lineage>
        <taxon>Eukaryota</taxon>
        <taxon>Sar</taxon>
        <taxon>Stramenopiles</taxon>
        <taxon>Ochrophyta</taxon>
        <taxon>Bacillariophyta</taxon>
        <taxon>Coscinodiscophyceae</taxon>
        <taxon>Thalassiosirophycidae</taxon>
        <taxon>Stephanodiscales</taxon>
        <taxon>Stephanodiscaceae</taxon>
        <taxon>Discostella</taxon>
    </lineage>
</organism>
<evidence type="ECO:0000313" key="3">
    <source>
        <dbReference type="Proteomes" id="UP001530293"/>
    </source>
</evidence>
<dbReference type="InterPro" id="IPR036034">
    <property type="entry name" value="PDZ_sf"/>
</dbReference>